<evidence type="ECO:0000313" key="3">
    <source>
        <dbReference type="Proteomes" id="UP001431634"/>
    </source>
</evidence>
<sequence>MKMKSWTFFLVITGAIIIGDPYAYARHHHGKAPPPPEEKKDLSLNPQQSPDDVSQFAKNAELAARQRQVNSTKNNKKSDAPAALFPGHYTKRSQRVNGTEGWVNSKRQRGKYDLGINMPVPQTGDPTQNKTRGVFRRAMPVYEPNY</sequence>
<organism evidence="2 3">
    <name type="scientific">Commensalibacter oyaizuii</name>
    <dbReference type="NCBI Taxonomy" id="3043873"/>
    <lineage>
        <taxon>Bacteria</taxon>
        <taxon>Pseudomonadati</taxon>
        <taxon>Pseudomonadota</taxon>
        <taxon>Alphaproteobacteria</taxon>
        <taxon>Acetobacterales</taxon>
        <taxon>Acetobacteraceae</taxon>
    </lineage>
</organism>
<feature type="region of interest" description="Disordered" evidence="1">
    <location>
        <begin position="28"/>
        <end position="130"/>
    </location>
</feature>
<dbReference type="EMBL" id="JASBAO010000001">
    <property type="protein sequence ID" value="MDI2091450.1"/>
    <property type="molecule type" value="Genomic_DNA"/>
</dbReference>
<name>A0ABT6Q354_9PROT</name>
<keyword evidence="3" id="KW-1185">Reference proteome</keyword>
<reference evidence="2" key="1">
    <citation type="submission" date="2023-05" db="EMBL/GenBank/DDBJ databases">
        <title>Whole genome sequence of Commensalibacter sp.</title>
        <authorList>
            <person name="Charoenyingcharoen P."/>
            <person name="Yukphan P."/>
        </authorList>
    </citation>
    <scope>NUCLEOTIDE SEQUENCE</scope>
    <source>
        <strain evidence="2">TBRC 16381</strain>
    </source>
</reference>
<dbReference type="Proteomes" id="UP001431634">
    <property type="component" value="Unassembled WGS sequence"/>
</dbReference>
<protein>
    <submittedName>
        <fullName evidence="2">Uncharacterized protein</fullName>
    </submittedName>
</protein>
<evidence type="ECO:0000256" key="1">
    <source>
        <dbReference type="SAM" id="MobiDB-lite"/>
    </source>
</evidence>
<dbReference type="RefSeq" id="WP_281448542.1">
    <property type="nucleotide sequence ID" value="NZ_JASBAO010000001.1"/>
</dbReference>
<comment type="caution">
    <text evidence="2">The sequence shown here is derived from an EMBL/GenBank/DDBJ whole genome shotgun (WGS) entry which is preliminary data.</text>
</comment>
<accession>A0ABT6Q354</accession>
<proteinExistence type="predicted"/>
<gene>
    <name evidence="2" type="ORF">QJV27_08745</name>
</gene>
<evidence type="ECO:0000313" key="2">
    <source>
        <dbReference type="EMBL" id="MDI2091450.1"/>
    </source>
</evidence>